<evidence type="ECO:0000313" key="2">
    <source>
        <dbReference type="Proteomes" id="UP000287033"/>
    </source>
</evidence>
<feature type="non-terminal residue" evidence="1">
    <location>
        <position position="43"/>
    </location>
</feature>
<dbReference type="Proteomes" id="UP000287033">
    <property type="component" value="Unassembled WGS sequence"/>
</dbReference>
<organism evidence="1 2">
    <name type="scientific">Chiloscyllium punctatum</name>
    <name type="common">Brownbanded bambooshark</name>
    <name type="synonym">Hemiscyllium punctatum</name>
    <dbReference type="NCBI Taxonomy" id="137246"/>
    <lineage>
        <taxon>Eukaryota</taxon>
        <taxon>Metazoa</taxon>
        <taxon>Chordata</taxon>
        <taxon>Craniata</taxon>
        <taxon>Vertebrata</taxon>
        <taxon>Chondrichthyes</taxon>
        <taxon>Elasmobranchii</taxon>
        <taxon>Galeomorphii</taxon>
        <taxon>Galeoidea</taxon>
        <taxon>Orectolobiformes</taxon>
        <taxon>Hemiscylliidae</taxon>
        <taxon>Chiloscyllium</taxon>
    </lineage>
</organism>
<sequence>MQSEFDLKEDMALKRTELQMGELNGIKVILEKSWQQALDVGRA</sequence>
<name>A0A401TJK0_CHIPU</name>
<keyword evidence="2" id="KW-1185">Reference proteome</keyword>
<gene>
    <name evidence="1" type="ORF">chiPu_0026594</name>
</gene>
<dbReference type="EMBL" id="BEZZ01083522">
    <property type="protein sequence ID" value="GCC42808.1"/>
    <property type="molecule type" value="Genomic_DNA"/>
</dbReference>
<accession>A0A401TJK0</accession>
<proteinExistence type="predicted"/>
<dbReference type="AlphaFoldDB" id="A0A401TJK0"/>
<protein>
    <submittedName>
        <fullName evidence="1">Uncharacterized protein</fullName>
    </submittedName>
</protein>
<comment type="caution">
    <text evidence="1">The sequence shown here is derived from an EMBL/GenBank/DDBJ whole genome shotgun (WGS) entry which is preliminary data.</text>
</comment>
<reference evidence="1 2" key="1">
    <citation type="journal article" date="2018" name="Nat. Ecol. Evol.">
        <title>Shark genomes provide insights into elasmobranch evolution and the origin of vertebrates.</title>
        <authorList>
            <person name="Hara Y"/>
            <person name="Yamaguchi K"/>
            <person name="Onimaru K"/>
            <person name="Kadota M"/>
            <person name="Koyanagi M"/>
            <person name="Keeley SD"/>
            <person name="Tatsumi K"/>
            <person name="Tanaka K"/>
            <person name="Motone F"/>
            <person name="Kageyama Y"/>
            <person name="Nozu R"/>
            <person name="Adachi N"/>
            <person name="Nishimura O"/>
            <person name="Nakagawa R"/>
            <person name="Tanegashima C"/>
            <person name="Kiyatake I"/>
            <person name="Matsumoto R"/>
            <person name="Murakumo K"/>
            <person name="Nishida K"/>
            <person name="Terakita A"/>
            <person name="Kuratani S"/>
            <person name="Sato K"/>
            <person name="Hyodo S Kuraku.S."/>
        </authorList>
    </citation>
    <scope>NUCLEOTIDE SEQUENCE [LARGE SCALE GENOMIC DNA]</scope>
</reference>
<evidence type="ECO:0000313" key="1">
    <source>
        <dbReference type="EMBL" id="GCC42808.1"/>
    </source>
</evidence>